<organism evidence="8">
    <name type="scientific">Eucalyptus grandis</name>
    <name type="common">Flooded gum</name>
    <dbReference type="NCBI Taxonomy" id="71139"/>
    <lineage>
        <taxon>Eukaryota</taxon>
        <taxon>Viridiplantae</taxon>
        <taxon>Streptophyta</taxon>
        <taxon>Embryophyta</taxon>
        <taxon>Tracheophyta</taxon>
        <taxon>Spermatophyta</taxon>
        <taxon>Magnoliopsida</taxon>
        <taxon>eudicotyledons</taxon>
        <taxon>Gunneridae</taxon>
        <taxon>Pentapetalae</taxon>
        <taxon>rosids</taxon>
        <taxon>malvids</taxon>
        <taxon>Myrtales</taxon>
        <taxon>Myrtaceae</taxon>
        <taxon>Myrtoideae</taxon>
        <taxon>Eucalypteae</taxon>
        <taxon>Eucalyptus</taxon>
    </lineage>
</organism>
<name>A0A059APG5_EUCGR</name>
<comment type="subcellular location">
    <subcellularLocation>
        <location evidence="1">Membrane</location>
        <topology evidence="1">Multi-pass membrane protein</topology>
    </subcellularLocation>
</comment>
<dbReference type="eggNOG" id="ENOG502QQY4">
    <property type="taxonomic scope" value="Eukaryota"/>
</dbReference>
<reference evidence="8" key="1">
    <citation type="submission" date="2013-07" db="EMBL/GenBank/DDBJ databases">
        <title>The genome of Eucalyptus grandis.</title>
        <authorList>
            <person name="Schmutz J."/>
            <person name="Hayes R."/>
            <person name="Myburg A."/>
            <person name="Tuskan G."/>
            <person name="Grattapaglia D."/>
            <person name="Rokhsar D.S."/>
        </authorList>
    </citation>
    <scope>NUCLEOTIDE SEQUENCE</scope>
    <source>
        <tissue evidence="8">Leaf extractions</tissue>
    </source>
</reference>
<feature type="transmembrane region" description="Helical" evidence="7">
    <location>
        <begin position="69"/>
        <end position="91"/>
    </location>
</feature>
<feature type="region of interest" description="Disordered" evidence="6">
    <location>
        <begin position="99"/>
        <end position="149"/>
    </location>
</feature>
<evidence type="ECO:0000256" key="7">
    <source>
        <dbReference type="SAM" id="Phobius"/>
    </source>
</evidence>
<evidence type="ECO:0000256" key="2">
    <source>
        <dbReference type="ARBA" id="ARBA00005852"/>
    </source>
</evidence>
<evidence type="ECO:0000256" key="3">
    <source>
        <dbReference type="ARBA" id="ARBA00022692"/>
    </source>
</evidence>
<dbReference type="EMBL" id="KK198761">
    <property type="protein sequence ID" value="KCW55305.1"/>
    <property type="molecule type" value="Genomic_DNA"/>
</dbReference>
<dbReference type="InterPro" id="IPR008892">
    <property type="entry name" value="COR413"/>
</dbReference>
<protein>
    <submittedName>
        <fullName evidence="8">Uncharacterized protein</fullName>
    </submittedName>
</protein>
<dbReference type="STRING" id="71139.A0A059APG5"/>
<evidence type="ECO:0000313" key="8">
    <source>
        <dbReference type="EMBL" id="KCW55305.1"/>
    </source>
</evidence>
<dbReference type="AlphaFoldDB" id="A0A059APG5"/>
<evidence type="ECO:0000256" key="5">
    <source>
        <dbReference type="ARBA" id="ARBA00023136"/>
    </source>
</evidence>
<dbReference type="PANTHER" id="PTHR33596">
    <property type="entry name" value="COLD-REGULATED 413 PLASMA MEMBRANE PROTEIN 2"/>
    <property type="match status" value="1"/>
</dbReference>
<evidence type="ECO:0000256" key="4">
    <source>
        <dbReference type="ARBA" id="ARBA00022989"/>
    </source>
</evidence>
<sequence>MGKSGHLAMRTDRVASDSIASDLKEMGDAAKKLANHAIEMVSSGLGTTILEWVASFAAIYLLVLDRTHWRTNMLTSLLIPYIFLTLPFVALHHTQGRDRQVDRFRRRRTPPFLSPALPRLAGDARRSDSPDSGGPKPVREHRKGGLDWGGDLPRHRVLLAAGAHPGCRRVPQCVHESQRHLQHRRADHLVRLPGVRTGARHTVD</sequence>
<keyword evidence="5 7" id="KW-0472">Membrane</keyword>
<evidence type="ECO:0000256" key="6">
    <source>
        <dbReference type="SAM" id="MobiDB-lite"/>
    </source>
</evidence>
<feature type="transmembrane region" description="Helical" evidence="7">
    <location>
        <begin position="41"/>
        <end position="63"/>
    </location>
</feature>
<dbReference type="OMA" id="CAFIRIQ"/>
<dbReference type="GO" id="GO:0016020">
    <property type="term" value="C:membrane"/>
    <property type="evidence" value="ECO:0007669"/>
    <property type="project" value="UniProtKB-SubCell"/>
</dbReference>
<dbReference type="Pfam" id="PF05562">
    <property type="entry name" value="WCOR413"/>
    <property type="match status" value="1"/>
</dbReference>
<gene>
    <name evidence="8" type="ORF">EUGRSUZ_I01231</name>
</gene>
<dbReference type="Gramene" id="KCW55305">
    <property type="protein sequence ID" value="KCW55305"/>
    <property type="gene ID" value="EUGRSUZ_I01231"/>
</dbReference>
<keyword evidence="3 7" id="KW-0812">Transmembrane</keyword>
<proteinExistence type="inferred from homology"/>
<dbReference type="PANTHER" id="PTHR33596:SF1">
    <property type="entry name" value="COLD-REGULATED 413 PLASMA MEMBRANE PROTEIN 1-RELATED"/>
    <property type="match status" value="1"/>
</dbReference>
<keyword evidence="4 7" id="KW-1133">Transmembrane helix</keyword>
<accession>A0A059APG5</accession>
<comment type="similarity">
    <text evidence="2">Belongs to the Cold-regulated 413 protein family.</text>
</comment>
<evidence type="ECO:0000256" key="1">
    <source>
        <dbReference type="ARBA" id="ARBA00004141"/>
    </source>
</evidence>
<dbReference type="InParanoid" id="A0A059APG5"/>